<dbReference type="STRING" id="442899.SAMN05720591_13311"/>
<dbReference type="Proteomes" id="UP000321400">
    <property type="component" value="Unassembled WGS sequence"/>
</dbReference>
<feature type="transmembrane region" description="Helical" evidence="1">
    <location>
        <begin position="51"/>
        <end position="68"/>
    </location>
</feature>
<proteinExistence type="predicted"/>
<evidence type="ECO:0000313" key="2">
    <source>
        <dbReference type="EMBL" id="GEN57643.1"/>
    </source>
</evidence>
<gene>
    <name evidence="2" type="ORF">HAL01_21070</name>
</gene>
<keyword evidence="3" id="KW-1185">Reference proteome</keyword>
<dbReference type="RefSeq" id="WP_089803282.1">
    <property type="nucleotide sequence ID" value="NZ_BJYE01000035.1"/>
</dbReference>
<evidence type="ECO:0000256" key="1">
    <source>
        <dbReference type="SAM" id="Phobius"/>
    </source>
</evidence>
<feature type="transmembrane region" description="Helical" evidence="1">
    <location>
        <begin position="15"/>
        <end position="39"/>
    </location>
</feature>
<evidence type="ECO:0000313" key="3">
    <source>
        <dbReference type="Proteomes" id="UP000321400"/>
    </source>
</evidence>
<reference evidence="2 3" key="1">
    <citation type="submission" date="2019-07" db="EMBL/GenBank/DDBJ databases">
        <title>Whole genome shotgun sequence of Halolactibacillus alkaliphilus NBRC 103919.</title>
        <authorList>
            <person name="Hosoyama A."/>
            <person name="Uohara A."/>
            <person name="Ohji S."/>
            <person name="Ichikawa N."/>
        </authorList>
    </citation>
    <scope>NUCLEOTIDE SEQUENCE [LARGE SCALE GENOMIC DNA]</scope>
    <source>
        <strain evidence="2 3">NBRC 103919</strain>
    </source>
</reference>
<dbReference type="OrthoDB" id="2974610at2"/>
<name>A0A511X3Y3_9BACI</name>
<accession>A0A511X3Y3</accession>
<keyword evidence="1" id="KW-1133">Transmembrane helix</keyword>
<protein>
    <submittedName>
        <fullName evidence="2">Uncharacterized protein</fullName>
    </submittedName>
</protein>
<comment type="caution">
    <text evidence="2">The sequence shown here is derived from an EMBL/GenBank/DDBJ whole genome shotgun (WGS) entry which is preliminary data.</text>
</comment>
<dbReference type="EMBL" id="BJYE01000035">
    <property type="protein sequence ID" value="GEN57643.1"/>
    <property type="molecule type" value="Genomic_DNA"/>
</dbReference>
<keyword evidence="1" id="KW-0472">Membrane</keyword>
<organism evidence="2 3">
    <name type="scientific">Halolactibacillus alkaliphilus</name>
    <dbReference type="NCBI Taxonomy" id="442899"/>
    <lineage>
        <taxon>Bacteria</taxon>
        <taxon>Bacillati</taxon>
        <taxon>Bacillota</taxon>
        <taxon>Bacilli</taxon>
        <taxon>Bacillales</taxon>
        <taxon>Bacillaceae</taxon>
        <taxon>Halolactibacillus</taxon>
    </lineage>
</organism>
<dbReference type="AlphaFoldDB" id="A0A511X3Y3"/>
<keyword evidence="1" id="KW-0812">Transmembrane</keyword>
<sequence length="69" mass="7709">MDLIKQAMADPFNNILGLFIYFIAVVGVTVLTLTLLLHVIPNPLSRRLRSAIIGTLTMIVIAIWFLTIK</sequence>